<evidence type="ECO:0000313" key="1">
    <source>
        <dbReference type="EMBL" id="CAB3359845.1"/>
    </source>
</evidence>
<evidence type="ECO:0000313" key="2">
    <source>
        <dbReference type="Proteomes" id="UP000494165"/>
    </source>
</evidence>
<keyword evidence="2" id="KW-1185">Reference proteome</keyword>
<dbReference type="Proteomes" id="UP000494165">
    <property type="component" value="Unassembled WGS sequence"/>
</dbReference>
<gene>
    <name evidence="1" type="ORF">CLODIP_2_CD08005</name>
</gene>
<name>A0A8S1BU32_9INSE</name>
<accession>A0A8S1BU32</accession>
<dbReference type="AlphaFoldDB" id="A0A8S1BU32"/>
<organism evidence="1 2">
    <name type="scientific">Cloeon dipterum</name>
    <dbReference type="NCBI Taxonomy" id="197152"/>
    <lineage>
        <taxon>Eukaryota</taxon>
        <taxon>Metazoa</taxon>
        <taxon>Ecdysozoa</taxon>
        <taxon>Arthropoda</taxon>
        <taxon>Hexapoda</taxon>
        <taxon>Insecta</taxon>
        <taxon>Pterygota</taxon>
        <taxon>Palaeoptera</taxon>
        <taxon>Ephemeroptera</taxon>
        <taxon>Pisciforma</taxon>
        <taxon>Baetidae</taxon>
        <taxon>Cloeon</taxon>
    </lineage>
</organism>
<comment type="caution">
    <text evidence="1">The sequence shown here is derived from an EMBL/GenBank/DDBJ whole genome shotgun (WGS) entry which is preliminary data.</text>
</comment>
<sequence length="79" mass="9292">MFLLYYYFVLYYFVKRYRISKSSNKANFKISIHPRWLLQPVVLKQVNVEAALKHPQIPVASRGCAAVSTNWYEHAGTRL</sequence>
<protein>
    <submittedName>
        <fullName evidence="1">Uncharacterized protein</fullName>
    </submittedName>
</protein>
<reference evidence="1 2" key="1">
    <citation type="submission" date="2020-04" db="EMBL/GenBank/DDBJ databases">
        <authorList>
            <person name="Alioto T."/>
            <person name="Alioto T."/>
            <person name="Gomez Garrido J."/>
        </authorList>
    </citation>
    <scope>NUCLEOTIDE SEQUENCE [LARGE SCALE GENOMIC DNA]</scope>
</reference>
<proteinExistence type="predicted"/>
<dbReference type="EMBL" id="CADEPI010000002">
    <property type="protein sequence ID" value="CAB3359845.1"/>
    <property type="molecule type" value="Genomic_DNA"/>
</dbReference>